<evidence type="ECO:0000256" key="1">
    <source>
        <dbReference type="SAM" id="SignalP"/>
    </source>
</evidence>
<feature type="signal peptide" evidence="1">
    <location>
        <begin position="1"/>
        <end position="32"/>
    </location>
</feature>
<organism evidence="2 3">
    <name type="scientific">Mikania micrantha</name>
    <name type="common">bitter vine</name>
    <dbReference type="NCBI Taxonomy" id="192012"/>
    <lineage>
        <taxon>Eukaryota</taxon>
        <taxon>Viridiplantae</taxon>
        <taxon>Streptophyta</taxon>
        <taxon>Embryophyta</taxon>
        <taxon>Tracheophyta</taxon>
        <taxon>Spermatophyta</taxon>
        <taxon>Magnoliopsida</taxon>
        <taxon>eudicotyledons</taxon>
        <taxon>Gunneridae</taxon>
        <taxon>Pentapetalae</taxon>
        <taxon>asterids</taxon>
        <taxon>campanulids</taxon>
        <taxon>Asterales</taxon>
        <taxon>Asteraceae</taxon>
        <taxon>Asteroideae</taxon>
        <taxon>Heliantheae alliance</taxon>
        <taxon>Eupatorieae</taxon>
        <taxon>Mikania</taxon>
    </lineage>
</organism>
<accession>A0A5N6MXV0</accession>
<dbReference type="Proteomes" id="UP000326396">
    <property type="component" value="Linkage Group LG4"/>
</dbReference>
<dbReference type="AlphaFoldDB" id="A0A5N6MXV0"/>
<gene>
    <name evidence="2" type="ORF">E3N88_27305</name>
</gene>
<dbReference type="InterPro" id="IPR038975">
    <property type="entry name" value="THNL"/>
</dbReference>
<evidence type="ECO:0000313" key="3">
    <source>
        <dbReference type="Proteomes" id="UP000326396"/>
    </source>
</evidence>
<keyword evidence="3" id="KW-1185">Reference proteome</keyword>
<dbReference type="EMBL" id="SZYD01000014">
    <property type="protein sequence ID" value="KAD4178714.1"/>
    <property type="molecule type" value="Genomic_DNA"/>
</dbReference>
<proteinExistence type="predicted"/>
<reference evidence="2 3" key="1">
    <citation type="submission" date="2019-05" db="EMBL/GenBank/DDBJ databases">
        <title>Mikania micrantha, genome provides insights into the molecular mechanism of rapid growth.</title>
        <authorList>
            <person name="Liu B."/>
        </authorList>
    </citation>
    <scope>NUCLEOTIDE SEQUENCE [LARGE SCALE GENOMIC DNA]</scope>
    <source>
        <strain evidence="2">NLD-2019</strain>
        <tissue evidence="2">Leaf</tissue>
    </source>
</reference>
<dbReference type="PANTHER" id="PTHR36312:SF2">
    <property type="entry name" value="THIONIN-LIKE PROTEIN"/>
    <property type="match status" value="1"/>
</dbReference>
<dbReference type="PANTHER" id="PTHR36312">
    <property type="entry name" value="THIONIN-LIKE PROTEIN 1"/>
    <property type="match status" value="1"/>
</dbReference>
<evidence type="ECO:0000313" key="2">
    <source>
        <dbReference type="EMBL" id="KAD4178714.1"/>
    </source>
</evidence>
<protein>
    <submittedName>
        <fullName evidence="2">Uncharacterized protein</fullName>
    </submittedName>
</protein>
<name>A0A5N6MXV0_9ASTR</name>
<comment type="caution">
    <text evidence="2">The sequence shown here is derived from an EMBL/GenBank/DDBJ whole genome shotgun (WGS) entry which is preliminary data.</text>
</comment>
<dbReference type="OrthoDB" id="1495565at2759"/>
<feature type="chain" id="PRO_5024335947" evidence="1">
    <location>
        <begin position="33"/>
        <end position="165"/>
    </location>
</feature>
<keyword evidence="1" id="KW-0732">Signal</keyword>
<sequence>MAKTNGCNLSHKSSAFMVVLVILMLLVQGGSARLYACWGGCLNECFLLSSKQVGQRFPCYINCLAKCFYPPGFGTPSSPSITPPSTTTQAPANPPSDSILEADSEVYADSIDIDTNSEIQVSRIEKRNTCLMYCSLQTCGLYNNDEIKLKTCLLGCISKCKDLNV</sequence>